<evidence type="ECO:0000259" key="8">
    <source>
        <dbReference type="PROSITE" id="PS50887"/>
    </source>
</evidence>
<dbReference type="PROSITE" id="PS50112">
    <property type="entry name" value="PAS"/>
    <property type="match status" value="1"/>
</dbReference>
<dbReference type="NCBIfam" id="TIGR02481">
    <property type="entry name" value="hemeryth_dom"/>
    <property type="match status" value="1"/>
</dbReference>
<dbReference type="InterPro" id="IPR043128">
    <property type="entry name" value="Rev_trsase/Diguanyl_cyclase"/>
</dbReference>
<dbReference type="InterPro" id="IPR029787">
    <property type="entry name" value="Nucleotide_cyclase"/>
</dbReference>
<evidence type="ECO:0000256" key="1">
    <source>
        <dbReference type="ARBA" id="ARBA00010587"/>
    </source>
</evidence>
<reference evidence="10" key="1">
    <citation type="journal article" date="2019" name="Int. J. Syst. Evol. Microbiol.">
        <title>The Global Catalogue of Microorganisms (GCM) 10K type strain sequencing project: providing services to taxonomists for standard genome sequencing and annotation.</title>
        <authorList>
            <consortium name="The Broad Institute Genomics Platform"/>
            <consortium name="The Broad Institute Genome Sequencing Center for Infectious Disease"/>
            <person name="Wu L."/>
            <person name="Ma J."/>
        </authorList>
    </citation>
    <scope>NUCLEOTIDE SEQUENCE [LARGE SCALE GENOMIC DNA]</scope>
    <source>
        <strain evidence="10">NBRC 103166</strain>
    </source>
</reference>
<dbReference type="InterPro" id="IPR035938">
    <property type="entry name" value="Hemerythrin-like_sf"/>
</dbReference>
<evidence type="ECO:0000259" key="7">
    <source>
        <dbReference type="PROSITE" id="PS50883"/>
    </source>
</evidence>
<proteinExistence type="inferred from homology"/>
<dbReference type="NCBIfam" id="TIGR00254">
    <property type="entry name" value="GGDEF"/>
    <property type="match status" value="1"/>
</dbReference>
<feature type="domain" description="EAL" evidence="7">
    <location>
        <begin position="621"/>
        <end position="875"/>
    </location>
</feature>
<dbReference type="SUPFAM" id="SSF55785">
    <property type="entry name" value="PYP-like sensor domain (PAS domain)"/>
    <property type="match status" value="2"/>
</dbReference>
<comment type="similarity">
    <text evidence="1">Belongs to the hemerythrin family.</text>
</comment>
<dbReference type="RefSeq" id="WP_284204539.1">
    <property type="nucleotide sequence ID" value="NZ_BSPQ01000013.1"/>
</dbReference>
<sequence>MKNNEIDVFEIFPWDKNFETNIELIDSQHKKLVSILNRLAGHLAHRSTPVVLNDIFDELADYATYHFKCEEEIWTGYFKEDAWYREHQKTHQSFLMQALAIKNQKDLSLDEIIYEIVSFLTQWLAYHILDSDKRMVLTINAIDAGQSIEGAKAHADQEMSGLMSVLVNTVLAMYNNISIRTLDLMREKSLRIQAEEALKESENALLSSKEQWEFVSQESGETIWDWHVSTTGIEFSQQTQLLNYIVGTESLTNATITNEDLAGLQQSLVAHNEGKTSSYRQRYRLLHHDGSYSWILSRGKIINRDLNGTPIRMVGTRTDLTKPILANIIYNNSDQGMFIADVKKHIISVNPAFTDITGYKTNEIIGQSHHILSSGEVDFNLSEAMWQGVSENGQWAGEFWFKHKNGNRFPILLNVNTVKMSNGEISQYIVLFSDISNIKDANDLIEKHENYDLLTTLPNRGFFAELLTQDIKRLAHSTSKIAVLFIDLDQFKEINETLGYLIGDQLLVQVAQRILKCVRKSDTVSRFGGDEFSVIISDVTENKEIDYIAQQIITAFINPFQINEEQVHISASIGITLFPDDATTVVDLLKNADQAMYLSKSLGRNGYSYFTPYMQIAAQQKQALLRELRNVIVNDQLEVVYQPIVNFKTNKILKAEALVRWNHPERGVISPLDFIPLAEEYGLILEIGDWIFKQAAKQALIWQAKFGEVFKISINISPLQLLAPQSSEMWLDYLQQIGLPCENVVLEITEGLMMETEQKIIAQLSFLRDAGIEISLDDFGTGYSSLSYIKDFDIDYIKIDQSFVLHMSAHSQESLLCEAMIDMAHKLGLVVVAEGIETVENKQLLFEMGCDYGQGFYFSKPLPVQLFEQRFLTVL</sequence>
<dbReference type="InterPro" id="IPR001610">
    <property type="entry name" value="PAC"/>
</dbReference>
<dbReference type="EMBL" id="BSPQ01000013">
    <property type="protein sequence ID" value="GLS91426.1"/>
    <property type="molecule type" value="Genomic_DNA"/>
</dbReference>
<evidence type="ECO:0000313" key="10">
    <source>
        <dbReference type="Proteomes" id="UP001157353"/>
    </source>
</evidence>
<gene>
    <name evidence="9" type="ORF">GCM10007916_24950</name>
</gene>
<dbReference type="NCBIfam" id="TIGR00229">
    <property type="entry name" value="sensory_box"/>
    <property type="match status" value="1"/>
</dbReference>
<dbReference type="SUPFAM" id="SSF141868">
    <property type="entry name" value="EAL domain-like"/>
    <property type="match status" value="1"/>
</dbReference>
<dbReference type="InterPro" id="IPR035965">
    <property type="entry name" value="PAS-like_dom_sf"/>
</dbReference>
<dbReference type="InterPro" id="IPR012312">
    <property type="entry name" value="Hemerythrin-like"/>
</dbReference>
<dbReference type="Pfam" id="PF00563">
    <property type="entry name" value="EAL"/>
    <property type="match status" value="1"/>
</dbReference>
<dbReference type="InterPro" id="IPR012827">
    <property type="entry name" value="Hemerythrin_metal-bd"/>
</dbReference>
<evidence type="ECO:0008006" key="11">
    <source>
        <dbReference type="Google" id="ProtNLM"/>
    </source>
</evidence>
<evidence type="ECO:0000259" key="5">
    <source>
        <dbReference type="PROSITE" id="PS50112"/>
    </source>
</evidence>
<evidence type="ECO:0000313" key="9">
    <source>
        <dbReference type="EMBL" id="GLS91426.1"/>
    </source>
</evidence>
<dbReference type="PANTHER" id="PTHR44757:SF2">
    <property type="entry name" value="BIOFILM ARCHITECTURE MAINTENANCE PROTEIN MBAA"/>
    <property type="match status" value="1"/>
</dbReference>
<dbReference type="PROSITE" id="PS50113">
    <property type="entry name" value="PAC"/>
    <property type="match status" value="1"/>
</dbReference>
<dbReference type="CDD" id="cd01948">
    <property type="entry name" value="EAL"/>
    <property type="match status" value="1"/>
</dbReference>
<dbReference type="PROSITE" id="PS50883">
    <property type="entry name" value="EAL"/>
    <property type="match status" value="1"/>
</dbReference>
<evidence type="ECO:0000256" key="2">
    <source>
        <dbReference type="ARBA" id="ARBA00022723"/>
    </source>
</evidence>
<dbReference type="InterPro" id="IPR052155">
    <property type="entry name" value="Biofilm_reg_signaling"/>
</dbReference>
<dbReference type="Pfam" id="PF13426">
    <property type="entry name" value="PAS_9"/>
    <property type="match status" value="1"/>
</dbReference>
<dbReference type="SUPFAM" id="SSF55073">
    <property type="entry name" value="Nucleotide cyclase"/>
    <property type="match status" value="1"/>
</dbReference>
<keyword evidence="3" id="KW-0408">Iron</keyword>
<dbReference type="Gene3D" id="1.20.120.50">
    <property type="entry name" value="Hemerythrin-like"/>
    <property type="match status" value="1"/>
</dbReference>
<dbReference type="NCBIfam" id="NF033749">
    <property type="entry name" value="bact_hemeryth"/>
    <property type="match status" value="1"/>
</dbReference>
<dbReference type="Proteomes" id="UP001157353">
    <property type="component" value="Unassembled WGS sequence"/>
</dbReference>
<dbReference type="InterPro" id="IPR000700">
    <property type="entry name" value="PAS-assoc_C"/>
</dbReference>
<feature type="domain" description="GGDEF" evidence="8">
    <location>
        <begin position="479"/>
        <end position="612"/>
    </location>
</feature>
<dbReference type="Gene3D" id="3.30.450.20">
    <property type="entry name" value="PAS domain"/>
    <property type="match status" value="2"/>
</dbReference>
<dbReference type="CDD" id="cd00130">
    <property type="entry name" value="PAS"/>
    <property type="match status" value="1"/>
</dbReference>
<dbReference type="Pfam" id="PF01814">
    <property type="entry name" value="Hemerythrin"/>
    <property type="match status" value="1"/>
</dbReference>
<evidence type="ECO:0000259" key="6">
    <source>
        <dbReference type="PROSITE" id="PS50113"/>
    </source>
</evidence>
<dbReference type="InterPro" id="IPR001633">
    <property type="entry name" value="EAL_dom"/>
</dbReference>
<dbReference type="InterPro" id="IPR000160">
    <property type="entry name" value="GGDEF_dom"/>
</dbReference>
<keyword evidence="2" id="KW-0479">Metal-binding</keyword>
<dbReference type="CDD" id="cd12107">
    <property type="entry name" value="Hemerythrin"/>
    <property type="match status" value="1"/>
</dbReference>
<dbReference type="SMART" id="SM00091">
    <property type="entry name" value="PAS"/>
    <property type="match status" value="1"/>
</dbReference>
<dbReference type="SMART" id="SM00052">
    <property type="entry name" value="EAL"/>
    <property type="match status" value="1"/>
</dbReference>
<dbReference type="SUPFAM" id="SSF47188">
    <property type="entry name" value="Hemerythrin-like"/>
    <property type="match status" value="1"/>
</dbReference>
<evidence type="ECO:0000256" key="3">
    <source>
        <dbReference type="ARBA" id="ARBA00023004"/>
    </source>
</evidence>
<dbReference type="PANTHER" id="PTHR44757">
    <property type="entry name" value="DIGUANYLATE CYCLASE DGCP"/>
    <property type="match status" value="1"/>
</dbReference>
<keyword evidence="4" id="KW-0175">Coiled coil</keyword>
<feature type="domain" description="PAC" evidence="6">
    <location>
        <begin position="395"/>
        <end position="447"/>
    </location>
</feature>
<dbReference type="Pfam" id="PF08447">
    <property type="entry name" value="PAS_3"/>
    <property type="match status" value="1"/>
</dbReference>
<dbReference type="CDD" id="cd01949">
    <property type="entry name" value="GGDEF"/>
    <property type="match status" value="1"/>
</dbReference>
<comment type="caution">
    <text evidence="9">The sequence shown here is derived from an EMBL/GenBank/DDBJ whole genome shotgun (WGS) entry which is preliminary data.</text>
</comment>
<evidence type="ECO:0000256" key="4">
    <source>
        <dbReference type="SAM" id="Coils"/>
    </source>
</evidence>
<dbReference type="SMART" id="SM00086">
    <property type="entry name" value="PAC"/>
    <property type="match status" value="2"/>
</dbReference>
<dbReference type="InterPro" id="IPR013655">
    <property type="entry name" value="PAS_fold_3"/>
</dbReference>
<dbReference type="PROSITE" id="PS50887">
    <property type="entry name" value="GGDEF"/>
    <property type="match status" value="1"/>
</dbReference>
<name>A0ABQ6E358_9GAMM</name>
<feature type="domain" description="PAS" evidence="5">
    <location>
        <begin position="329"/>
        <end position="368"/>
    </location>
</feature>
<organism evidence="9 10">
    <name type="scientific">Psychromonas marina</name>
    <dbReference type="NCBI Taxonomy" id="88364"/>
    <lineage>
        <taxon>Bacteria</taxon>
        <taxon>Pseudomonadati</taxon>
        <taxon>Pseudomonadota</taxon>
        <taxon>Gammaproteobacteria</taxon>
        <taxon>Alteromonadales</taxon>
        <taxon>Psychromonadaceae</taxon>
        <taxon>Psychromonas</taxon>
    </lineage>
</organism>
<dbReference type="Gene3D" id="3.30.70.270">
    <property type="match status" value="1"/>
</dbReference>
<dbReference type="Pfam" id="PF00990">
    <property type="entry name" value="GGDEF"/>
    <property type="match status" value="1"/>
</dbReference>
<dbReference type="SMART" id="SM00267">
    <property type="entry name" value="GGDEF"/>
    <property type="match status" value="1"/>
</dbReference>
<dbReference type="InterPro" id="IPR000014">
    <property type="entry name" value="PAS"/>
</dbReference>
<feature type="coiled-coil region" evidence="4">
    <location>
        <begin position="184"/>
        <end position="211"/>
    </location>
</feature>
<accession>A0ABQ6E358</accession>
<dbReference type="Gene3D" id="3.20.20.450">
    <property type="entry name" value="EAL domain"/>
    <property type="match status" value="1"/>
</dbReference>
<keyword evidence="10" id="KW-1185">Reference proteome</keyword>
<dbReference type="InterPro" id="IPR035919">
    <property type="entry name" value="EAL_sf"/>
</dbReference>
<protein>
    <recommendedName>
        <fullName evidence="11">EAL domain-containing protein</fullName>
    </recommendedName>
</protein>